<proteinExistence type="inferred from homology"/>
<evidence type="ECO:0000259" key="8">
    <source>
        <dbReference type="Pfam" id="PF01602"/>
    </source>
</evidence>
<comment type="subcellular location">
    <subcellularLocation>
        <location evidence="1">Endomembrane system</location>
        <topology evidence="1">Peripheral membrane protein</topology>
    </subcellularLocation>
    <subcellularLocation>
        <location evidence="5">Membrane</location>
        <location evidence="5">Coated pit</location>
    </subcellularLocation>
</comment>
<dbReference type="GeneID" id="26910331"/>
<keyword evidence="3 5" id="KW-0653">Protein transport</keyword>
<feature type="binding site" evidence="6">
    <location>
        <begin position="4"/>
        <end position="5"/>
    </location>
    <ligand>
        <name>a 1,2-diacyl-sn-glycero-3-phospho-(1D-myo-inositol-3,4,5-trisphosphate)</name>
        <dbReference type="ChEBI" id="CHEBI:57836"/>
    </ligand>
</feature>
<dbReference type="PIRSF" id="PIRSF037091">
    <property type="entry name" value="AP2_complex_alpha"/>
    <property type="match status" value="1"/>
</dbReference>
<gene>
    <name evidence="9" type="ORF">ABB37_10051</name>
</gene>
<feature type="binding site" evidence="6">
    <location>
        <position position="47"/>
    </location>
    <ligand>
        <name>a 1,2-diacyl-sn-glycero-3-phospho-(1D-myo-inositol-3,4,5-trisphosphate)</name>
        <dbReference type="ChEBI" id="CHEBI:57836"/>
    </ligand>
</feature>
<keyword evidence="2 5" id="KW-0813">Transport</keyword>
<comment type="function">
    <text evidence="5">Adaptins are components of the adaptor complexes which link clathrin to receptors in coated vesicles. Clathrin-associated protein complexes are believed to interact with the cytoplasmic tails of membrane proteins, leading to their selection and concentration.</text>
</comment>
<dbReference type="InterPro" id="IPR016024">
    <property type="entry name" value="ARM-type_fold"/>
</dbReference>
<dbReference type="Gene3D" id="1.25.10.10">
    <property type="entry name" value="Leucine-rich Repeat Variant"/>
    <property type="match status" value="1"/>
</dbReference>
<dbReference type="Gene3D" id="2.60.40.1230">
    <property type="match status" value="1"/>
</dbReference>
<dbReference type="OrthoDB" id="28053at2759"/>
<evidence type="ECO:0000256" key="7">
    <source>
        <dbReference type="SAM" id="MobiDB-lite"/>
    </source>
</evidence>
<name>A0A0N0VCQ7_LEPPY</name>
<dbReference type="RefSeq" id="XP_015651671.1">
    <property type="nucleotide sequence ID" value="XM_015809781.1"/>
</dbReference>
<evidence type="ECO:0000256" key="5">
    <source>
        <dbReference type="PIRNR" id="PIRNR037091"/>
    </source>
</evidence>
<dbReference type="InterPro" id="IPR002553">
    <property type="entry name" value="Clathrin/coatomer_adapt-like_N"/>
</dbReference>
<dbReference type="InterPro" id="IPR011989">
    <property type="entry name" value="ARM-like"/>
</dbReference>
<evidence type="ECO:0000313" key="10">
    <source>
        <dbReference type="Proteomes" id="UP000037923"/>
    </source>
</evidence>
<feature type="binding site" evidence="6">
    <location>
        <position position="37"/>
    </location>
    <ligand>
        <name>a 1,2-diacyl-sn-glycero-3-phospho-(1D-myo-inositol-3,4,5-trisphosphate)</name>
        <dbReference type="ChEBI" id="CHEBI:57836"/>
    </ligand>
</feature>
<dbReference type="GO" id="GO:0072583">
    <property type="term" value="P:clathrin-dependent endocytosis"/>
    <property type="evidence" value="ECO:0007669"/>
    <property type="project" value="InterPro"/>
</dbReference>
<dbReference type="OMA" id="GYVYYGV"/>
<comment type="caution">
    <text evidence="9">The sequence shown here is derived from an EMBL/GenBank/DDBJ whole genome shotgun (WGS) entry which is preliminary data.</text>
</comment>
<feature type="domain" description="Clathrin/coatomer adaptor adaptin-like N-terminal" evidence="8">
    <location>
        <begin position="23"/>
        <end position="598"/>
    </location>
</feature>
<dbReference type="GO" id="GO:0030122">
    <property type="term" value="C:AP-2 adaptor complex"/>
    <property type="evidence" value="ECO:0007669"/>
    <property type="project" value="InterPro"/>
</dbReference>
<evidence type="ECO:0000256" key="4">
    <source>
        <dbReference type="ARBA" id="ARBA00023136"/>
    </source>
</evidence>
<keyword evidence="5" id="KW-0254">Endocytosis</keyword>
<evidence type="ECO:0000313" key="9">
    <source>
        <dbReference type="EMBL" id="KPA73232.1"/>
    </source>
</evidence>
<dbReference type="InterPro" id="IPR017104">
    <property type="entry name" value="AP2_complex_asu"/>
</dbReference>
<protein>
    <recommendedName>
        <fullName evidence="5">AP-2 complex subunit alpha</fullName>
    </recommendedName>
</protein>
<dbReference type="GO" id="GO:0006886">
    <property type="term" value="P:intracellular protein transport"/>
    <property type="evidence" value="ECO:0007669"/>
    <property type="project" value="UniProtKB-UniRule"/>
</dbReference>
<comment type="similarity">
    <text evidence="5">Belongs to the adaptor complexes large subunit family.</text>
</comment>
<sequence>MDMRGLAHFIRDIRRATGNKKDEESRVDEELAKIRAKFIHTSTMTTYDRKKYVCKLMFISMLGYRITFGHMEGLKLMSEETPSAKLIGYLSTSVLLNENSDLLTLTTHTVYRDLLSTSDLSRSLALTAVANTGSRDFVEVMHEGVYSIVMDDSVNEHIRKKGLLTLLHIYRKYPEIVDLQSAVPKAAELLLSAQDGVSMCAVTFLNGCISKETESMYIGILSKLIQVLARIILEKQTEPGYVYYGVPAPWLQAKLLRLLQYFPLPTEVDQRDRIILVLRKIVKATDKVLKDAQTQQKQRGTQNRVSAMNAVLFEVVSLCIQWDVGLKLILECVAVISSFLSDKREANLRYIGLSLLARLSFVDVPGFDFQTHCRQYQQQIIVGLHDTDVSIRKKALDVLVAMCNPSTADNIIKELLSYLPIATDPNFKSSLVLSIALLSEKYCQDYNTYVDIMLTIVSEAGDLCPPDISYRVVQVVVNDSSVQKRAANMVFQELRTKSRLSEMMTRVAAFILAEFGYQIALNAESTPTMQFNLLTQQLSYTSVVTQSTILATFLKFYTLYDDVAVREKIVKTLQSFTNSPYPELQQRATEYIALIENARSEVLEKICEPMPPFRDDVNTVMNQVKRMQSSVQDIWALKILERGVSHPTQSSKHKSRSQDGASRKESAKQSVKLNDLSSLSSQAPTQGDGTDQVSVELDALLDVELPYQNIENIRTAYQEHRRGLFQLSRADKGILFANDVVELQCTKSTYGADAHIGVTVRDRTGKGLQQVALEVIRADAGLILQSRTKDGSTVAPGGSIKVDLAARSCFAFGTSPSVRLQYASAAVDNARVCTEVLSLPILATTFFTPYHVDSEASFTQLYKTTKQHSSFASWRRTSATSPIPDRNTLIRLLEAQGYQAKATNSDTTVGIAAFAVQPKDRVDYVPVVCEIQTSTREIQVSVYAEDAVLQHGTLDTVEFIFQ</sequence>
<dbReference type="VEuPathDB" id="TriTrypDB:LpyrH10_39_0290"/>
<dbReference type="PANTHER" id="PTHR22780">
    <property type="entry name" value="ADAPTIN, ALPHA/GAMMA/EPSILON"/>
    <property type="match status" value="1"/>
</dbReference>
<feature type="region of interest" description="Disordered" evidence="7">
    <location>
        <begin position="645"/>
        <end position="691"/>
    </location>
</feature>
<evidence type="ECO:0000256" key="2">
    <source>
        <dbReference type="ARBA" id="ARBA00022448"/>
    </source>
</evidence>
<dbReference type="Proteomes" id="UP000037923">
    <property type="component" value="Unassembled WGS sequence"/>
</dbReference>
<feature type="compositionally biased region" description="Polar residues" evidence="7">
    <location>
        <begin position="668"/>
        <end position="691"/>
    </location>
</feature>
<dbReference type="InterPro" id="IPR050840">
    <property type="entry name" value="Adaptor_Complx_Large_Subunit"/>
</dbReference>
<organism evidence="9 10">
    <name type="scientific">Leptomonas pyrrhocoris</name>
    <name type="common">Firebug parasite</name>
    <dbReference type="NCBI Taxonomy" id="157538"/>
    <lineage>
        <taxon>Eukaryota</taxon>
        <taxon>Discoba</taxon>
        <taxon>Euglenozoa</taxon>
        <taxon>Kinetoplastea</taxon>
        <taxon>Metakinetoplastina</taxon>
        <taxon>Trypanosomatida</taxon>
        <taxon>Trypanosomatidae</taxon>
        <taxon>Leishmaniinae</taxon>
        <taxon>Leptomonas</taxon>
    </lineage>
</organism>
<evidence type="ECO:0000256" key="6">
    <source>
        <dbReference type="PIRSR" id="PIRSR037091-1"/>
    </source>
</evidence>
<evidence type="ECO:0000256" key="3">
    <source>
        <dbReference type="ARBA" id="ARBA00022927"/>
    </source>
</evidence>
<keyword evidence="10" id="KW-1185">Reference proteome</keyword>
<accession>A0A0N0VCQ7</accession>
<dbReference type="AlphaFoldDB" id="A0A0N0VCQ7"/>
<feature type="binding site" evidence="6">
    <location>
        <begin position="51"/>
        <end position="55"/>
    </location>
    <ligand>
        <name>a 1,2-diacyl-sn-glycero-3-phospho-(1D-myo-inositol-3,4,5-trisphosphate)</name>
        <dbReference type="ChEBI" id="CHEBI:57836"/>
    </ligand>
</feature>
<dbReference type="SUPFAM" id="SSF48371">
    <property type="entry name" value="ARM repeat"/>
    <property type="match status" value="1"/>
</dbReference>
<keyword evidence="4 5" id="KW-0472">Membrane</keyword>
<dbReference type="Pfam" id="PF01602">
    <property type="entry name" value="Adaptin_N"/>
    <property type="match status" value="1"/>
</dbReference>
<evidence type="ECO:0000256" key="1">
    <source>
        <dbReference type="ARBA" id="ARBA00004184"/>
    </source>
</evidence>
<dbReference type="GO" id="GO:0035615">
    <property type="term" value="F:clathrin adaptor activity"/>
    <property type="evidence" value="ECO:0007669"/>
    <property type="project" value="InterPro"/>
</dbReference>
<dbReference type="EMBL" id="LGTL01000039">
    <property type="protein sequence ID" value="KPA73232.1"/>
    <property type="molecule type" value="Genomic_DNA"/>
</dbReference>
<reference evidence="9 10" key="1">
    <citation type="submission" date="2015-07" db="EMBL/GenBank/DDBJ databases">
        <title>High-quality genome of monoxenous trypanosomatid Leptomonas pyrrhocoris.</title>
        <authorList>
            <person name="Flegontov P."/>
            <person name="Butenko A."/>
            <person name="Firsov S."/>
            <person name="Vlcek C."/>
            <person name="Logacheva M.D."/>
            <person name="Field M."/>
            <person name="Filatov D."/>
            <person name="Flegontova O."/>
            <person name="Gerasimov E."/>
            <person name="Jackson A.P."/>
            <person name="Kelly S."/>
            <person name="Opperdoes F."/>
            <person name="O'Reilly A."/>
            <person name="Votypka J."/>
            <person name="Yurchenko V."/>
            <person name="Lukes J."/>
        </authorList>
    </citation>
    <scope>NUCLEOTIDE SEQUENCE [LARGE SCALE GENOMIC DNA]</scope>
    <source>
        <strain evidence="9">H10</strain>
    </source>
</reference>
<keyword evidence="5" id="KW-0168">Coated pit</keyword>